<dbReference type="EMBL" id="JAERRK010000036">
    <property type="protein sequence ID" value="MBL1087573.1"/>
    <property type="molecule type" value="Genomic_DNA"/>
</dbReference>
<dbReference type="RefSeq" id="WP_201844114.1">
    <property type="nucleotide sequence ID" value="NZ_JAERRK010000036.1"/>
</dbReference>
<feature type="region of interest" description="Disordered" evidence="1">
    <location>
        <begin position="316"/>
        <end position="359"/>
    </location>
</feature>
<gene>
    <name evidence="2" type="ORF">JK359_37515</name>
</gene>
<proteinExistence type="predicted"/>
<evidence type="ECO:0000313" key="2">
    <source>
        <dbReference type="EMBL" id="MBL1087573.1"/>
    </source>
</evidence>
<organism evidence="2 3">
    <name type="scientific">Streptomyces actinomycinicus</name>
    <dbReference type="NCBI Taxonomy" id="1695166"/>
    <lineage>
        <taxon>Bacteria</taxon>
        <taxon>Bacillati</taxon>
        <taxon>Actinomycetota</taxon>
        <taxon>Actinomycetes</taxon>
        <taxon>Kitasatosporales</taxon>
        <taxon>Streptomycetaceae</taxon>
        <taxon>Streptomyces</taxon>
    </lineage>
</organism>
<accession>A0A937EQ97</accession>
<dbReference type="AlphaFoldDB" id="A0A937EQ97"/>
<name>A0A937EQ97_9ACTN</name>
<sequence length="359" mass="37995">MPDAVLLSVRRASAAGTAARQGHARAATAELRRRHFPAMLAYARLCADQTFARVLAAEALEQALLEPGVPFQRAPWQHHLLTLVHRTAVEWARAGHTDRLSCGLLSWLAAHHALGPVSGGGVPEHDGALLAAFRRLPETTRAAVWHTVVLPGDTVCGGRPSGGRQASVPVLRDRALEDFRRTYLDVFADRVGDGPCRLLVPLIDLATRGDGTPHSCDLEEHIAHCPDCCRARRDLLALTEHPARTLADGLLPWGGTTLVSPERGDGAPVPPGTTPAARRISTFARKLTTPDVLAPAGLLIVILLIRALPMPATLYSTTDPAPTHPPSSATAAPNPDPLPPAGTSTPPATPGTPVHPSAR</sequence>
<comment type="caution">
    <text evidence="2">The sequence shown here is derived from an EMBL/GenBank/DDBJ whole genome shotgun (WGS) entry which is preliminary data.</text>
</comment>
<evidence type="ECO:0000256" key="1">
    <source>
        <dbReference type="SAM" id="MobiDB-lite"/>
    </source>
</evidence>
<reference evidence="2" key="1">
    <citation type="submission" date="2021-01" db="EMBL/GenBank/DDBJ databases">
        <title>WGS of actinomycetes isolated from Thailand.</title>
        <authorList>
            <person name="Thawai C."/>
        </authorList>
    </citation>
    <scope>NUCLEOTIDE SEQUENCE</scope>
    <source>
        <strain evidence="2">RCU-197</strain>
    </source>
</reference>
<dbReference type="Proteomes" id="UP000661858">
    <property type="component" value="Unassembled WGS sequence"/>
</dbReference>
<protein>
    <submittedName>
        <fullName evidence="2">Uncharacterized protein</fullName>
    </submittedName>
</protein>
<evidence type="ECO:0000313" key="3">
    <source>
        <dbReference type="Proteomes" id="UP000661858"/>
    </source>
</evidence>
<feature type="compositionally biased region" description="Low complexity" evidence="1">
    <location>
        <begin position="316"/>
        <end position="333"/>
    </location>
</feature>
<keyword evidence="3" id="KW-1185">Reference proteome</keyword>